<name>A0A401IWF7_9LACO</name>
<dbReference type="Pfam" id="PF00389">
    <property type="entry name" value="2-Hacid_dh"/>
    <property type="match status" value="1"/>
</dbReference>
<evidence type="ECO:0000259" key="6">
    <source>
        <dbReference type="Pfam" id="PF02826"/>
    </source>
</evidence>
<dbReference type="EMBL" id="BFFP01000063">
    <property type="protein sequence ID" value="GBG95852.1"/>
    <property type="molecule type" value="Genomic_DNA"/>
</dbReference>
<dbReference type="PANTHER" id="PTHR43026">
    <property type="entry name" value="2-HYDROXYACID DEHYDROGENASE HOMOLOG 1-RELATED"/>
    <property type="match status" value="1"/>
</dbReference>
<dbReference type="InterPro" id="IPR058205">
    <property type="entry name" value="D-LDH-like"/>
</dbReference>
<evidence type="ECO:0000313" key="8">
    <source>
        <dbReference type="Proteomes" id="UP000286848"/>
    </source>
</evidence>
<reference evidence="7 8" key="1">
    <citation type="journal article" date="2019" name="Int. J. Syst. Evol. Microbiol.">
        <title>Lactobacillus salitolerans sp. nov., a novel lactic acid bacterium isolated from spent mushroom substrates.</title>
        <authorList>
            <person name="Tohno M."/>
            <person name="Tanizawa Y."/>
            <person name="Kojima Y."/>
            <person name="Sakamoto M."/>
            <person name="Nakamura Y."/>
            <person name="Ohkuma M."/>
            <person name="Kobayashi H."/>
        </authorList>
    </citation>
    <scope>NUCLEOTIDE SEQUENCE [LARGE SCALE GENOMIC DNA]</scope>
    <source>
        <strain evidence="7 8">YK43</strain>
    </source>
</reference>
<dbReference type="GO" id="GO:0006564">
    <property type="term" value="P:L-serine biosynthetic process"/>
    <property type="evidence" value="ECO:0007669"/>
    <property type="project" value="UniProtKB-ARBA"/>
</dbReference>
<evidence type="ECO:0000313" key="7">
    <source>
        <dbReference type="EMBL" id="GBG95852.1"/>
    </source>
</evidence>
<dbReference type="InterPro" id="IPR006140">
    <property type="entry name" value="D-isomer_DH_NAD-bd"/>
</dbReference>
<dbReference type="Gene3D" id="3.40.50.720">
    <property type="entry name" value="NAD(P)-binding Rossmann-like Domain"/>
    <property type="match status" value="2"/>
</dbReference>
<dbReference type="FunFam" id="3.40.50.720:FF:000041">
    <property type="entry name" value="D-3-phosphoglycerate dehydrogenase"/>
    <property type="match status" value="1"/>
</dbReference>
<protein>
    <submittedName>
        <fullName evidence="7">D-lactate dehydrogenase</fullName>
    </submittedName>
</protein>
<feature type="domain" description="D-isomer specific 2-hydroxyacid dehydrogenase NAD-binding" evidence="6">
    <location>
        <begin position="114"/>
        <end position="299"/>
    </location>
</feature>
<evidence type="ECO:0000259" key="5">
    <source>
        <dbReference type="Pfam" id="PF00389"/>
    </source>
</evidence>
<gene>
    <name evidence="7" type="primary">ldhD</name>
    <name evidence="7" type="ORF">LFYK43_23110</name>
</gene>
<dbReference type="Pfam" id="PF02826">
    <property type="entry name" value="2-Hacid_dh_C"/>
    <property type="match status" value="1"/>
</dbReference>
<dbReference type="AlphaFoldDB" id="A0A401IWF7"/>
<dbReference type="SUPFAM" id="SSF52283">
    <property type="entry name" value="Formate/glycerate dehydrogenase catalytic domain-like"/>
    <property type="match status" value="1"/>
</dbReference>
<dbReference type="InterPro" id="IPR006139">
    <property type="entry name" value="D-isomer_2_OHA_DH_cat_dom"/>
</dbReference>
<dbReference type="PROSITE" id="PS00671">
    <property type="entry name" value="D_2_HYDROXYACID_DH_3"/>
    <property type="match status" value="1"/>
</dbReference>
<dbReference type="Proteomes" id="UP000286848">
    <property type="component" value="Unassembled WGS sequence"/>
</dbReference>
<dbReference type="RefSeq" id="WP_174713997.1">
    <property type="nucleotide sequence ID" value="NZ_BFFP01000063.1"/>
</dbReference>
<evidence type="ECO:0000256" key="1">
    <source>
        <dbReference type="ARBA" id="ARBA00005854"/>
    </source>
</evidence>
<dbReference type="CDD" id="cd12186">
    <property type="entry name" value="LDH"/>
    <property type="match status" value="1"/>
</dbReference>
<dbReference type="GO" id="GO:0004617">
    <property type="term" value="F:phosphoglycerate dehydrogenase activity"/>
    <property type="evidence" value="ECO:0007669"/>
    <property type="project" value="UniProtKB-ARBA"/>
</dbReference>
<accession>A0A401IWF7</accession>
<evidence type="ECO:0000256" key="2">
    <source>
        <dbReference type="ARBA" id="ARBA00023002"/>
    </source>
</evidence>
<comment type="similarity">
    <text evidence="1 4">Belongs to the D-isomer specific 2-hydroxyacid dehydrogenase family.</text>
</comment>
<keyword evidence="2 4" id="KW-0560">Oxidoreductase</keyword>
<dbReference type="GO" id="GO:0047545">
    <property type="term" value="F:(S)-2-hydroxyglutarate dehydrogenase activity"/>
    <property type="evidence" value="ECO:0007669"/>
    <property type="project" value="UniProtKB-ARBA"/>
</dbReference>
<keyword evidence="8" id="KW-1185">Reference proteome</keyword>
<feature type="domain" description="D-isomer specific 2-hydroxyacid dehydrogenase catalytic" evidence="5">
    <location>
        <begin position="25"/>
        <end position="328"/>
    </location>
</feature>
<comment type="caution">
    <text evidence="7">The sequence shown here is derived from an EMBL/GenBank/DDBJ whole genome shotgun (WGS) entry which is preliminary data.</text>
</comment>
<evidence type="ECO:0000256" key="4">
    <source>
        <dbReference type="RuleBase" id="RU003719"/>
    </source>
</evidence>
<keyword evidence="3" id="KW-0520">NAD</keyword>
<dbReference type="PANTHER" id="PTHR43026:SF1">
    <property type="entry name" value="2-HYDROXYACID DEHYDROGENASE HOMOLOG 1-RELATED"/>
    <property type="match status" value="1"/>
</dbReference>
<organism evidence="7 8">
    <name type="scientific">Ligilactobacillus salitolerans</name>
    <dbReference type="NCBI Taxonomy" id="1808352"/>
    <lineage>
        <taxon>Bacteria</taxon>
        <taxon>Bacillati</taxon>
        <taxon>Bacillota</taxon>
        <taxon>Bacilli</taxon>
        <taxon>Lactobacillales</taxon>
        <taxon>Lactobacillaceae</taxon>
        <taxon>Ligilactobacillus</taxon>
    </lineage>
</organism>
<dbReference type="SUPFAM" id="SSF51735">
    <property type="entry name" value="NAD(P)-binding Rossmann-fold domains"/>
    <property type="match status" value="1"/>
</dbReference>
<dbReference type="InterPro" id="IPR036291">
    <property type="entry name" value="NAD(P)-bd_dom_sf"/>
</dbReference>
<dbReference type="GO" id="GO:0051287">
    <property type="term" value="F:NAD binding"/>
    <property type="evidence" value="ECO:0007669"/>
    <property type="project" value="InterPro"/>
</dbReference>
<dbReference type="InterPro" id="IPR029753">
    <property type="entry name" value="D-isomer_DH_CS"/>
</dbReference>
<evidence type="ECO:0000256" key="3">
    <source>
        <dbReference type="ARBA" id="ARBA00023027"/>
    </source>
</evidence>
<sequence>MTKLLMYNIMADEQIVVDEWLKTHPDVQIDTNHVTISSKTVDLAEGYDGILTQQDNAIDDPIVYQKLHSYGIKQIALRTTGYETMDINEAAANDLVITNVPAYSPRSVSELVLAHTMWLLRHLNDYTQRESHNDFTWDGLQAREIHELTVGIVGAGKIGSEVARIFKALGATVIAADPVHRPELNSVVKYVDHETVFKQADIVTMHTPLLPTTQHMIDAQVFKMMKPTALFINASRGGVVDTPALLQALKSHEIAGAGIDTIENEADIFSNDFSQKEQPNKWLQELLSLDNATVSPHIGFYTDIAIKNMVEIALADTLTVLAGEHSLHELPAD</sequence>
<proteinExistence type="inferred from homology"/>
<dbReference type="GO" id="GO:0008720">
    <property type="term" value="F:D-lactate dehydrogenase (NAD+) activity"/>
    <property type="evidence" value="ECO:0007669"/>
    <property type="project" value="TreeGrafter"/>
</dbReference>